<dbReference type="GO" id="GO:0003755">
    <property type="term" value="F:peptidyl-prolyl cis-trans isomerase activity"/>
    <property type="evidence" value="ECO:0007669"/>
    <property type="project" value="UniProtKB-UniRule"/>
</dbReference>
<dbReference type="PANTHER" id="PTHR45625:SF4">
    <property type="entry name" value="PEPTIDYLPROLYL ISOMERASE DOMAIN AND WD REPEAT-CONTAINING PROTEIN 1"/>
    <property type="match status" value="1"/>
</dbReference>
<dbReference type="InterPro" id="IPR002130">
    <property type="entry name" value="Cyclophilin-type_PPIase_dom"/>
</dbReference>
<reference evidence="7 8" key="1">
    <citation type="journal article" date="2016" name="Nat. Commun.">
        <title>Thousands of microbial genomes shed light on interconnected biogeochemical processes in an aquifer system.</title>
        <authorList>
            <person name="Anantharaman K."/>
            <person name="Brown C.T."/>
            <person name="Hug L.A."/>
            <person name="Sharon I."/>
            <person name="Castelle C.J."/>
            <person name="Probst A.J."/>
            <person name="Thomas B.C."/>
            <person name="Singh A."/>
            <person name="Wilkins M.J."/>
            <person name="Karaoz U."/>
            <person name="Brodie E.L."/>
            <person name="Williams K.H."/>
            <person name="Hubbard S.S."/>
            <person name="Banfield J.F."/>
        </authorList>
    </citation>
    <scope>NUCLEOTIDE SEQUENCE [LARGE SCALE GENOMIC DNA]</scope>
</reference>
<dbReference type="PRINTS" id="PR00153">
    <property type="entry name" value="CSAPPISMRASE"/>
</dbReference>
<accession>A0A1F5EP50</accession>
<dbReference type="EC" id="5.2.1.8" evidence="5"/>
<evidence type="ECO:0000256" key="4">
    <source>
        <dbReference type="ARBA" id="ARBA00023235"/>
    </source>
</evidence>
<protein>
    <recommendedName>
        <fullName evidence="5">Peptidyl-prolyl cis-trans isomerase</fullName>
        <shortName evidence="5">PPIase</shortName>
        <ecNumber evidence="5">5.2.1.8</ecNumber>
    </recommendedName>
</protein>
<dbReference type="CDD" id="cd00317">
    <property type="entry name" value="cyclophilin"/>
    <property type="match status" value="1"/>
</dbReference>
<dbReference type="InterPro" id="IPR024936">
    <property type="entry name" value="Cyclophilin-type_PPIase"/>
</dbReference>
<evidence type="ECO:0000313" key="8">
    <source>
        <dbReference type="Proteomes" id="UP000185891"/>
    </source>
</evidence>
<dbReference type="AlphaFoldDB" id="A0A1F5EP50"/>
<dbReference type="InterPro" id="IPR020892">
    <property type="entry name" value="Cyclophilin-type_PPIase_CS"/>
</dbReference>
<dbReference type="SUPFAM" id="SSF50891">
    <property type="entry name" value="Cyclophilin-like"/>
    <property type="match status" value="1"/>
</dbReference>
<evidence type="ECO:0000256" key="5">
    <source>
        <dbReference type="RuleBase" id="RU363019"/>
    </source>
</evidence>
<dbReference type="InterPro" id="IPR029000">
    <property type="entry name" value="Cyclophilin-like_dom_sf"/>
</dbReference>
<sequence>MAYSALVGISLITIFIFNIMSESVKNEGVFAAKVVSQENNAVEGAIIKTNLGTIEIEFYQNDAPMTVNNFIKLVESGFYNGTRFHRVIPSFMIQGGDPLSKDVSMRDQWGTGGPGYAFKDEIHANNLNNTGTIAMANAGSNTNGSQFFINVVDNNHLDTKHTVFGKVVKGMDVATRISQVTSNPINNQPFEDVVVESIVLK</sequence>
<keyword evidence="4 5" id="KW-0413">Isomerase</keyword>
<dbReference type="PANTHER" id="PTHR45625">
    <property type="entry name" value="PEPTIDYL-PROLYL CIS-TRANS ISOMERASE-RELATED"/>
    <property type="match status" value="1"/>
</dbReference>
<dbReference type="Gene3D" id="2.40.100.10">
    <property type="entry name" value="Cyclophilin-like"/>
    <property type="match status" value="1"/>
</dbReference>
<dbReference type="Pfam" id="PF00160">
    <property type="entry name" value="Pro_isomerase"/>
    <property type="match status" value="1"/>
</dbReference>
<dbReference type="PROSITE" id="PS00170">
    <property type="entry name" value="CSA_PPIASE_1"/>
    <property type="match status" value="1"/>
</dbReference>
<dbReference type="Proteomes" id="UP000185891">
    <property type="component" value="Unassembled WGS sequence"/>
</dbReference>
<organism evidence="7 8">
    <name type="scientific">Candidatus Campbellbacteria bacterium RIFCSPHIGHO2_12_FULL_35_10</name>
    <dbReference type="NCBI Taxonomy" id="1797578"/>
    <lineage>
        <taxon>Bacteria</taxon>
        <taxon>Candidatus Campbelliibacteriota</taxon>
    </lineage>
</organism>
<dbReference type="PROSITE" id="PS50072">
    <property type="entry name" value="CSA_PPIASE_2"/>
    <property type="match status" value="1"/>
</dbReference>
<dbReference type="EMBL" id="MFAA01000014">
    <property type="protein sequence ID" value="OGD69163.1"/>
    <property type="molecule type" value="Genomic_DNA"/>
</dbReference>
<comment type="catalytic activity">
    <reaction evidence="5">
        <text>[protein]-peptidylproline (omega=180) = [protein]-peptidylproline (omega=0)</text>
        <dbReference type="Rhea" id="RHEA:16237"/>
        <dbReference type="Rhea" id="RHEA-COMP:10747"/>
        <dbReference type="Rhea" id="RHEA-COMP:10748"/>
        <dbReference type="ChEBI" id="CHEBI:83833"/>
        <dbReference type="ChEBI" id="CHEBI:83834"/>
        <dbReference type="EC" id="5.2.1.8"/>
    </reaction>
</comment>
<proteinExistence type="inferred from homology"/>
<evidence type="ECO:0000256" key="2">
    <source>
        <dbReference type="ARBA" id="ARBA00007365"/>
    </source>
</evidence>
<comment type="caution">
    <text evidence="7">The sequence shown here is derived from an EMBL/GenBank/DDBJ whole genome shotgun (WGS) entry which is preliminary data.</text>
</comment>
<evidence type="ECO:0000256" key="3">
    <source>
        <dbReference type="ARBA" id="ARBA00023110"/>
    </source>
</evidence>
<dbReference type="GO" id="GO:0006457">
    <property type="term" value="P:protein folding"/>
    <property type="evidence" value="ECO:0007669"/>
    <property type="project" value="InterPro"/>
</dbReference>
<evidence type="ECO:0000259" key="6">
    <source>
        <dbReference type="PROSITE" id="PS50072"/>
    </source>
</evidence>
<evidence type="ECO:0000256" key="1">
    <source>
        <dbReference type="ARBA" id="ARBA00002388"/>
    </source>
</evidence>
<comment type="function">
    <text evidence="1 5">PPIases accelerate the folding of proteins. It catalyzes the cis-trans isomerization of proline imidic peptide bonds in oligopeptides.</text>
</comment>
<gene>
    <name evidence="7" type="ORF">A3E89_00950</name>
</gene>
<dbReference type="InterPro" id="IPR044666">
    <property type="entry name" value="Cyclophilin_A-like"/>
</dbReference>
<name>A0A1F5EP50_9BACT</name>
<evidence type="ECO:0000313" key="7">
    <source>
        <dbReference type="EMBL" id="OGD69163.1"/>
    </source>
</evidence>
<comment type="similarity">
    <text evidence="2 5">Belongs to the cyclophilin-type PPIase family.</text>
</comment>
<dbReference type="PIRSF" id="PIRSF001467">
    <property type="entry name" value="Peptidylpro_ismrse"/>
    <property type="match status" value="1"/>
</dbReference>
<keyword evidence="3 5" id="KW-0697">Rotamase</keyword>
<feature type="domain" description="PPIase cyclophilin-type" evidence="6">
    <location>
        <begin position="41"/>
        <end position="200"/>
    </location>
</feature>